<dbReference type="Proteomes" id="UP000693970">
    <property type="component" value="Unassembled WGS sequence"/>
</dbReference>
<protein>
    <submittedName>
        <fullName evidence="4">Uncharacterized protein</fullName>
    </submittedName>
</protein>
<keyword evidence="2" id="KW-0472">Membrane</keyword>
<keyword evidence="2" id="KW-1133">Transmembrane helix</keyword>
<feature type="compositionally biased region" description="Low complexity" evidence="1">
    <location>
        <begin position="565"/>
        <end position="580"/>
    </location>
</feature>
<keyword evidence="3" id="KW-0732">Signal</keyword>
<keyword evidence="5" id="KW-1185">Reference proteome</keyword>
<reference evidence="4" key="1">
    <citation type="journal article" date="2021" name="Sci. Rep.">
        <title>Diploid genomic architecture of Nitzschia inconspicua, an elite biomass production diatom.</title>
        <authorList>
            <person name="Oliver A."/>
            <person name="Podell S."/>
            <person name="Pinowska A."/>
            <person name="Traller J.C."/>
            <person name="Smith S.R."/>
            <person name="McClure R."/>
            <person name="Beliaev A."/>
            <person name="Bohutskyi P."/>
            <person name="Hill E.A."/>
            <person name="Rabines A."/>
            <person name="Zheng H."/>
            <person name="Allen L.Z."/>
            <person name="Kuo A."/>
            <person name="Grigoriev I.V."/>
            <person name="Allen A.E."/>
            <person name="Hazlebeck D."/>
            <person name="Allen E.E."/>
        </authorList>
    </citation>
    <scope>NUCLEOTIDE SEQUENCE</scope>
    <source>
        <strain evidence="4">Hildebrandi</strain>
    </source>
</reference>
<dbReference type="OrthoDB" id="56459at2759"/>
<gene>
    <name evidence="4" type="ORF">IV203_026495</name>
</gene>
<proteinExistence type="predicted"/>
<comment type="caution">
    <text evidence="4">The sequence shown here is derived from an EMBL/GenBank/DDBJ whole genome shotgun (WGS) entry which is preliminary data.</text>
</comment>
<evidence type="ECO:0000313" key="5">
    <source>
        <dbReference type="Proteomes" id="UP000693970"/>
    </source>
</evidence>
<feature type="compositionally biased region" description="Polar residues" evidence="1">
    <location>
        <begin position="545"/>
        <end position="559"/>
    </location>
</feature>
<evidence type="ECO:0000256" key="1">
    <source>
        <dbReference type="SAM" id="MobiDB-lite"/>
    </source>
</evidence>
<dbReference type="AlphaFoldDB" id="A0A9K3LK26"/>
<accession>A0A9K3LK26</accession>
<feature type="region of interest" description="Disordered" evidence="1">
    <location>
        <begin position="542"/>
        <end position="580"/>
    </location>
</feature>
<feature type="signal peptide" evidence="3">
    <location>
        <begin position="1"/>
        <end position="22"/>
    </location>
</feature>
<feature type="transmembrane region" description="Helical" evidence="2">
    <location>
        <begin position="586"/>
        <end position="608"/>
    </location>
</feature>
<evidence type="ECO:0000256" key="2">
    <source>
        <dbReference type="SAM" id="Phobius"/>
    </source>
</evidence>
<feature type="chain" id="PRO_5039920500" evidence="3">
    <location>
        <begin position="23"/>
        <end position="610"/>
    </location>
</feature>
<keyword evidence="2" id="KW-0812">Transmembrane</keyword>
<sequence>MRIHLIHQTLLVLVLQLNRVVSLGTKNIHQRHEASAIDTIHPHNLNLKPLSRSLQESSSDQDLFIPPCNTLLGTMTLEELKAVAAGLVGSIAPDPESFEYVYLESVLVTPIQHGIQVHRICAGCQDVASQVQQDTEAAAVFESFCGPENYGAVNATFSGLMMVPLADDDKTILPGTLKGVIEMHPTSTALVPSLMWTRPQSGEESTTIGDGGPEEELMLQLDAILAGSGQVLVFPDYMGYAENGNELYKGYTIRKAYETSCVPIVLFAQEYLRQQTNSCTELSTTVAVKGYSEGGYTAVVLADVLHRLGWNVLQVHAGGGPYDLIAATTKTFERIVNGQYDMRFRHILALVGSSYSSTYMDLPNYRQNQDMLTDVIRPTLVNLIANSTPGPIVRESMPYDDQSDLLDLLFEENYLAFVDASVAAGEFDPCGNTSREELERLNVDKICQAFQLNVIVETLQNAPFRVSVCHSEDDEVVPFASVPDLSGNNNLTFVPAQGTHNEAGAACIFGALLYYFGQEFQSVAVDPVHSNTNCAAVDAPGRTPIDTSIPTNQSPTFTPSEEVGDTATTTNAPTETTTASGTSGGIALVASCIWITFIIVSVAAILLVHA</sequence>
<dbReference type="EMBL" id="JAGRRH010000010">
    <property type="protein sequence ID" value="KAG7363135.1"/>
    <property type="molecule type" value="Genomic_DNA"/>
</dbReference>
<organism evidence="4 5">
    <name type="scientific">Nitzschia inconspicua</name>
    <dbReference type="NCBI Taxonomy" id="303405"/>
    <lineage>
        <taxon>Eukaryota</taxon>
        <taxon>Sar</taxon>
        <taxon>Stramenopiles</taxon>
        <taxon>Ochrophyta</taxon>
        <taxon>Bacillariophyta</taxon>
        <taxon>Bacillariophyceae</taxon>
        <taxon>Bacillariophycidae</taxon>
        <taxon>Bacillariales</taxon>
        <taxon>Bacillariaceae</taxon>
        <taxon>Nitzschia</taxon>
    </lineage>
</organism>
<evidence type="ECO:0000256" key="3">
    <source>
        <dbReference type="SAM" id="SignalP"/>
    </source>
</evidence>
<reference evidence="4" key="2">
    <citation type="submission" date="2021-04" db="EMBL/GenBank/DDBJ databases">
        <authorList>
            <person name="Podell S."/>
        </authorList>
    </citation>
    <scope>NUCLEOTIDE SEQUENCE</scope>
    <source>
        <strain evidence="4">Hildebrandi</strain>
    </source>
</reference>
<evidence type="ECO:0000313" key="4">
    <source>
        <dbReference type="EMBL" id="KAG7363135.1"/>
    </source>
</evidence>
<name>A0A9K3LK26_9STRA</name>